<feature type="domain" description="RING-type" evidence="7">
    <location>
        <begin position="280"/>
        <end position="327"/>
    </location>
</feature>
<dbReference type="EMBL" id="GDID01000891">
    <property type="protein sequence ID" value="JAP95715.1"/>
    <property type="molecule type" value="Transcribed_RNA"/>
</dbReference>
<dbReference type="InterPro" id="IPR001841">
    <property type="entry name" value="Znf_RING"/>
</dbReference>
<evidence type="ECO:0000256" key="6">
    <source>
        <dbReference type="SAM" id="MobiDB-lite"/>
    </source>
</evidence>
<feature type="coiled-coil region" evidence="5">
    <location>
        <begin position="165"/>
        <end position="199"/>
    </location>
</feature>
<evidence type="ECO:0000256" key="2">
    <source>
        <dbReference type="ARBA" id="ARBA00022771"/>
    </source>
</evidence>
<dbReference type="CDD" id="cd16449">
    <property type="entry name" value="RING-HC"/>
    <property type="match status" value="1"/>
</dbReference>
<dbReference type="AlphaFoldDB" id="A0A146KJA4"/>
<dbReference type="InterPro" id="IPR027370">
    <property type="entry name" value="Znf-RING_euk"/>
</dbReference>
<feature type="compositionally biased region" description="Polar residues" evidence="6">
    <location>
        <begin position="85"/>
        <end position="94"/>
    </location>
</feature>
<dbReference type="InterPro" id="IPR017907">
    <property type="entry name" value="Znf_RING_CS"/>
</dbReference>
<dbReference type="PROSITE" id="PS00518">
    <property type="entry name" value="ZF_RING_1"/>
    <property type="match status" value="1"/>
</dbReference>
<proteinExistence type="predicted"/>
<reference evidence="8" key="1">
    <citation type="submission" date="2015-07" db="EMBL/GenBank/DDBJ databases">
        <title>Adaptation to a free-living lifestyle via gene acquisitions in the diplomonad Trepomonas sp. PC1.</title>
        <authorList>
            <person name="Xu F."/>
            <person name="Jerlstrom-Hultqvist J."/>
            <person name="Kolisko M."/>
            <person name="Simpson A.G.B."/>
            <person name="Roger A.J."/>
            <person name="Svard S.G."/>
            <person name="Andersson J.O."/>
        </authorList>
    </citation>
    <scope>NUCLEOTIDE SEQUENCE</scope>
    <source>
        <strain evidence="8">PC1</strain>
    </source>
</reference>
<feature type="domain" description="RING-type" evidence="7">
    <location>
        <begin position="661"/>
        <end position="699"/>
    </location>
</feature>
<dbReference type="SUPFAM" id="SSF57850">
    <property type="entry name" value="RING/U-box"/>
    <property type="match status" value="2"/>
</dbReference>
<keyword evidence="1" id="KW-0479">Metal-binding</keyword>
<feature type="region of interest" description="Disordered" evidence="6">
    <location>
        <begin position="39"/>
        <end position="103"/>
    </location>
</feature>
<keyword evidence="2 4" id="KW-0863">Zinc-finger</keyword>
<evidence type="ECO:0000256" key="5">
    <source>
        <dbReference type="SAM" id="Coils"/>
    </source>
</evidence>
<protein>
    <recommendedName>
        <fullName evidence="7">RING-type domain-containing protein</fullName>
    </recommendedName>
</protein>
<evidence type="ECO:0000313" key="8">
    <source>
        <dbReference type="EMBL" id="JAP95715.1"/>
    </source>
</evidence>
<evidence type="ECO:0000256" key="3">
    <source>
        <dbReference type="ARBA" id="ARBA00022833"/>
    </source>
</evidence>
<evidence type="ECO:0000256" key="1">
    <source>
        <dbReference type="ARBA" id="ARBA00022723"/>
    </source>
</evidence>
<organism evidence="8">
    <name type="scientific">Trepomonas sp. PC1</name>
    <dbReference type="NCBI Taxonomy" id="1076344"/>
    <lineage>
        <taxon>Eukaryota</taxon>
        <taxon>Metamonada</taxon>
        <taxon>Diplomonadida</taxon>
        <taxon>Hexamitidae</taxon>
        <taxon>Hexamitinae</taxon>
        <taxon>Trepomonas</taxon>
    </lineage>
</organism>
<evidence type="ECO:0000259" key="7">
    <source>
        <dbReference type="PROSITE" id="PS50089"/>
    </source>
</evidence>
<dbReference type="PROSITE" id="PS50089">
    <property type="entry name" value="ZF_RING_2"/>
    <property type="match status" value="2"/>
</dbReference>
<accession>A0A146KJA4</accession>
<dbReference type="GO" id="GO:0008270">
    <property type="term" value="F:zinc ion binding"/>
    <property type="evidence" value="ECO:0007669"/>
    <property type="project" value="UniProtKB-KW"/>
</dbReference>
<keyword evidence="3" id="KW-0862">Zinc</keyword>
<gene>
    <name evidence="8" type="ORF">TPC1_11196</name>
</gene>
<name>A0A146KJA4_9EUKA</name>
<sequence>MELDLFNLLSENQFNVEIQEADCTAQKVQKFFIAALGGEGKKKKKKKKSKKEENSELEANQSEQNGEVPPIEEKYLKEEVDEPVQESSKQNYVEENQKEEIQPIQESYQYQKPDLDETNIKSPKIQSKFTKQTTISTIKTLPKVLQSLSPTRKTVSSTLALSQAMYEMQKENREQRQMIDKLNNTIKELNQQLDQALQSQTIDASLREENIRLRQENKKLLEMLQGKFAKQIPTSAQEHNQTVSNITVANPYQTHIFSGVKKDGLYFSNFEKPVPKKYVCPLCLEPFITPMELKCGHVFCAQCLEYYENFCEMDQENESEWFQCPGCVESNGKYLKCQEKYQSSAYSELLDKEICEFFNIDHYDQYKIGDYVRIFGEDVAVVTVLGKKLTVQSLTGLLIRTQAYNVRKLEFQHFSMRCKIGDIVFPLGNIKIATIDHNAFTMQDRFALQSNFYFGREFYIVQKYDNGFYYLKGQNSQKIEQNFNSYVSLFVPVLREHSGCKGCKGDVVVPVRCKCGCVYCSYCFHKMVQNKIPCFEHLVELIQEEISFQSAIDVGMIVTYDAKNCFVSQNLTDEQIVVQTLDKKQIIVDIGQVKPLNTNILKLAFKPSNGDICLLKEPNTLQYGIMVENQFITLDKAYVLYSVFPKLQKMVIPSILDSKLCQFCFKLVKNQTILPCGHCACRYCVIHSVYLGEMSCRECGQKFEKVPQPNSQDVDYGSLCAKATSRVYTDSIYGFVRSIGDTLEIGFFQTINSFKAKDLRFINISQLKTSQSNLKAGSLCMIMSGKFTGVVGLFVNDGKMMSEIGLAIEEDDIEALIE</sequence>
<dbReference type="InterPro" id="IPR013083">
    <property type="entry name" value="Znf_RING/FYVE/PHD"/>
</dbReference>
<dbReference type="Gene3D" id="3.30.40.10">
    <property type="entry name" value="Zinc/RING finger domain, C3HC4 (zinc finger)"/>
    <property type="match status" value="2"/>
</dbReference>
<keyword evidence="5" id="KW-0175">Coiled coil</keyword>
<dbReference type="Pfam" id="PF13445">
    <property type="entry name" value="zf-RING_UBOX"/>
    <property type="match status" value="1"/>
</dbReference>
<evidence type="ECO:0000256" key="4">
    <source>
        <dbReference type="PROSITE-ProRule" id="PRU00175"/>
    </source>
</evidence>
<dbReference type="SMART" id="SM00184">
    <property type="entry name" value="RING"/>
    <property type="match status" value="3"/>
</dbReference>